<name>A0ABR6YEZ3_9BURK</name>
<dbReference type="Pfam" id="PF10067">
    <property type="entry name" value="DUF2306"/>
    <property type="match status" value="1"/>
</dbReference>
<feature type="transmembrane region" description="Helical" evidence="2">
    <location>
        <begin position="134"/>
        <end position="155"/>
    </location>
</feature>
<feature type="transmembrane region" description="Helical" evidence="2">
    <location>
        <begin position="100"/>
        <end position="122"/>
    </location>
</feature>
<evidence type="ECO:0000256" key="2">
    <source>
        <dbReference type="SAM" id="Phobius"/>
    </source>
</evidence>
<feature type="repeat" description="TPR" evidence="1">
    <location>
        <begin position="377"/>
        <end position="410"/>
    </location>
</feature>
<dbReference type="SMART" id="SM00028">
    <property type="entry name" value="TPR"/>
    <property type="match status" value="1"/>
</dbReference>
<dbReference type="Pfam" id="PF00515">
    <property type="entry name" value="TPR_1"/>
    <property type="match status" value="1"/>
</dbReference>
<accession>A0ABR6YEZ3</accession>
<organism evidence="3 4">
    <name type="scientific">Undibacterium flavidum</name>
    <dbReference type="NCBI Taxonomy" id="2762297"/>
    <lineage>
        <taxon>Bacteria</taxon>
        <taxon>Pseudomonadati</taxon>
        <taxon>Pseudomonadota</taxon>
        <taxon>Betaproteobacteria</taxon>
        <taxon>Burkholderiales</taxon>
        <taxon>Oxalobacteraceae</taxon>
        <taxon>Undibacterium</taxon>
    </lineage>
</organism>
<feature type="transmembrane region" description="Helical" evidence="2">
    <location>
        <begin position="161"/>
        <end position="182"/>
    </location>
</feature>
<keyword evidence="2" id="KW-1133">Transmembrane helix</keyword>
<keyword evidence="2" id="KW-0812">Transmembrane</keyword>
<feature type="transmembrane region" description="Helical" evidence="2">
    <location>
        <begin position="202"/>
        <end position="222"/>
    </location>
</feature>
<evidence type="ECO:0000313" key="3">
    <source>
        <dbReference type="EMBL" id="MBC3875146.1"/>
    </source>
</evidence>
<dbReference type="SUPFAM" id="SSF48452">
    <property type="entry name" value="TPR-like"/>
    <property type="match status" value="1"/>
</dbReference>
<keyword evidence="2" id="KW-0472">Membrane</keyword>
<gene>
    <name evidence="3" type="ORF">H8K55_16280</name>
</gene>
<sequence length="430" mass="46725">MTINHIDLPQGKTASDTGAIGMPGRTKITGSGAASRALADKLFSIATRAWFVIAIIGQWVFLAYLLGFYAPSTLTGNFQLWTKNPMLPKGYVAGDTVGNLAFAAHALLAAIIAFGGAVQLIPQLRKAAPTFHRWNGRLFMATVLCLSITGLYMIWIRGTPAPLIADLAITLNAVFILGFGWLSLRTAMRRDIASHRLWALRLYLVSNAQWFTRIGLFAWLIIAQGPVGMGANFDGPVVIFWSFGCYLVPLIVLELYLRTKQNAATSRKLFMAATLAIAAGLTVIGTVGVSMFSWIPAVKAANDHRISIADTLSATLLSGSLDQAIKQYHALKSAAPTRYNFDESELRALGKKLVASRRYDDAIGIFRLNLVAYPQSARAHVRLAEAYLAAGNWAEALVNCRKALALNPKDDVAIPLLQQLNASHPTSKER</sequence>
<dbReference type="InterPro" id="IPR019734">
    <property type="entry name" value="TPR_rpt"/>
</dbReference>
<feature type="transmembrane region" description="Helical" evidence="2">
    <location>
        <begin position="49"/>
        <end position="70"/>
    </location>
</feature>
<dbReference type="PROSITE" id="PS50005">
    <property type="entry name" value="TPR"/>
    <property type="match status" value="1"/>
</dbReference>
<proteinExistence type="predicted"/>
<dbReference type="InterPro" id="IPR011990">
    <property type="entry name" value="TPR-like_helical_dom_sf"/>
</dbReference>
<evidence type="ECO:0000313" key="4">
    <source>
        <dbReference type="Proteomes" id="UP000624279"/>
    </source>
</evidence>
<dbReference type="Proteomes" id="UP000624279">
    <property type="component" value="Unassembled WGS sequence"/>
</dbReference>
<dbReference type="Gene3D" id="1.25.40.10">
    <property type="entry name" value="Tetratricopeptide repeat domain"/>
    <property type="match status" value="1"/>
</dbReference>
<dbReference type="RefSeq" id="WP_186943121.1">
    <property type="nucleotide sequence ID" value="NZ_JACOGA010000016.1"/>
</dbReference>
<feature type="transmembrane region" description="Helical" evidence="2">
    <location>
        <begin position="237"/>
        <end position="257"/>
    </location>
</feature>
<dbReference type="EMBL" id="JACOGA010000016">
    <property type="protein sequence ID" value="MBC3875146.1"/>
    <property type="molecule type" value="Genomic_DNA"/>
</dbReference>
<keyword evidence="4" id="KW-1185">Reference proteome</keyword>
<evidence type="ECO:0000256" key="1">
    <source>
        <dbReference type="PROSITE-ProRule" id="PRU00339"/>
    </source>
</evidence>
<feature type="transmembrane region" description="Helical" evidence="2">
    <location>
        <begin position="269"/>
        <end position="295"/>
    </location>
</feature>
<comment type="caution">
    <text evidence="3">The sequence shown here is derived from an EMBL/GenBank/DDBJ whole genome shotgun (WGS) entry which is preliminary data.</text>
</comment>
<reference evidence="3 4" key="1">
    <citation type="submission" date="2020-08" db="EMBL/GenBank/DDBJ databases">
        <title>Novel species isolated from subtropical streams in China.</title>
        <authorList>
            <person name="Lu H."/>
        </authorList>
    </citation>
    <scope>NUCLEOTIDE SEQUENCE [LARGE SCALE GENOMIC DNA]</scope>
    <source>
        <strain evidence="3 4">LX15W</strain>
    </source>
</reference>
<protein>
    <submittedName>
        <fullName evidence="3">DUF2306 domain-containing protein</fullName>
    </submittedName>
</protein>
<keyword evidence="1" id="KW-0802">TPR repeat</keyword>
<dbReference type="InterPro" id="IPR018750">
    <property type="entry name" value="DUF2306_membrane"/>
</dbReference>